<sequence length="216" mass="25113">MYKINNLTKNQKLFIVLAIVIALLQYFSGNFSLFFTFFNILVFLGMYYLLFIHPTVSKSSMKKKTLIVFGYIVIMISFVNLFLLINPNLMFRSSVNVVATKQFVKIDSTNIQNDIENKKKKINFIYVGSETCSICKEFGPKLKQAAKETNSTIYYIDTDKKTDSLTKFIDQSQIQTIPTLLVFKDGQLQQTLLIDENTRIDYLKEFLHNHKYNSIE</sequence>
<organism evidence="2 3">
    <name type="scientific">Granulicatella elegans ATCC 700633</name>
    <dbReference type="NCBI Taxonomy" id="626369"/>
    <lineage>
        <taxon>Bacteria</taxon>
        <taxon>Bacillati</taxon>
        <taxon>Bacillota</taxon>
        <taxon>Bacilli</taxon>
        <taxon>Lactobacillales</taxon>
        <taxon>Carnobacteriaceae</taxon>
        <taxon>Granulicatella</taxon>
    </lineage>
</organism>
<dbReference type="CDD" id="cd02947">
    <property type="entry name" value="TRX_family"/>
    <property type="match status" value="1"/>
</dbReference>
<dbReference type="HOGENOM" id="CLU_1292875_0_0_9"/>
<accession>D0BL91</accession>
<keyword evidence="1" id="KW-0812">Transmembrane</keyword>
<dbReference type="eggNOG" id="COG0526">
    <property type="taxonomic scope" value="Bacteria"/>
</dbReference>
<keyword evidence="1" id="KW-0472">Membrane</keyword>
<evidence type="ECO:0000313" key="2">
    <source>
        <dbReference type="EMBL" id="EEW93844.2"/>
    </source>
</evidence>
<dbReference type="Pfam" id="PF20207">
    <property type="entry name" value="DUF6568"/>
    <property type="match status" value="1"/>
</dbReference>
<dbReference type="InterPro" id="IPR046698">
    <property type="entry name" value="PedC-like"/>
</dbReference>
<protein>
    <submittedName>
        <fullName evidence="2">Bacteriocin transport accessory protein</fullName>
    </submittedName>
</protein>
<evidence type="ECO:0000256" key="1">
    <source>
        <dbReference type="SAM" id="Phobius"/>
    </source>
</evidence>
<feature type="transmembrane region" description="Helical" evidence="1">
    <location>
        <begin position="34"/>
        <end position="53"/>
    </location>
</feature>
<reference evidence="2" key="2">
    <citation type="submission" date="2011-10" db="EMBL/GenBank/DDBJ databases">
        <title>The Genome Sequence of Granulicatella elegans ATCC 700633.</title>
        <authorList>
            <consortium name="The Broad Institute Genome Sequencing Platform"/>
            <consortium name="The Broad Institute Genome Sequencing Center for Infectious Disease"/>
            <person name="Earl A."/>
            <person name="Ward D."/>
            <person name="Feldgarden M."/>
            <person name="Gevers D."/>
            <person name="Sibley C.D."/>
            <person name="Field T.R."/>
            <person name="Grinwis M."/>
            <person name="Eshaghurshan C.S."/>
            <person name="Surette M.G."/>
            <person name="Young S.K."/>
            <person name="Zeng Q."/>
            <person name="Gargeya S."/>
            <person name="Fitzgerald M."/>
            <person name="Haas B."/>
            <person name="Abouelleil A."/>
            <person name="Alvarado L."/>
            <person name="Arachchi H.M."/>
            <person name="Berlin A."/>
            <person name="Brown A."/>
            <person name="Chapman S.B."/>
            <person name="Chen Z."/>
            <person name="Dunbar C."/>
            <person name="Freedman E."/>
            <person name="Gearin G."/>
            <person name="Goldberg J."/>
            <person name="Griggs A."/>
            <person name="Gujja S."/>
            <person name="Heiman D."/>
            <person name="Howarth C."/>
            <person name="Larson L."/>
            <person name="Lui A."/>
            <person name="MacDonald P.J.P."/>
            <person name="Montmayeur A."/>
            <person name="Murphy C."/>
            <person name="Neiman D."/>
            <person name="Pearson M."/>
            <person name="Priest M."/>
            <person name="Roberts A."/>
            <person name="Saif S."/>
            <person name="Shea T."/>
            <person name="Shenoy N."/>
            <person name="Sisk P."/>
            <person name="Stolte C."/>
            <person name="Sykes S."/>
            <person name="Wortman J."/>
            <person name="Nusbaum C."/>
            <person name="Birren B."/>
        </authorList>
    </citation>
    <scope>NUCLEOTIDE SEQUENCE [LARGE SCALE GENOMIC DNA]</scope>
    <source>
        <strain evidence="2">ATCC 700633</strain>
    </source>
</reference>
<keyword evidence="1" id="KW-1133">Transmembrane helix</keyword>
<dbReference type="EMBL" id="ACRF02000011">
    <property type="protein sequence ID" value="EEW93844.2"/>
    <property type="molecule type" value="Genomic_DNA"/>
</dbReference>
<name>D0BL91_9LACT</name>
<dbReference type="Gene3D" id="3.40.30.10">
    <property type="entry name" value="Glutaredoxin"/>
    <property type="match status" value="1"/>
</dbReference>
<evidence type="ECO:0000313" key="3">
    <source>
        <dbReference type="Proteomes" id="UP000002939"/>
    </source>
</evidence>
<reference evidence="2" key="1">
    <citation type="submission" date="2009-09" db="EMBL/GenBank/DDBJ databases">
        <authorList>
            <consortium name="The Broad Institute Genome Sequencing Platform"/>
            <person name="Ward D."/>
            <person name="Feldgarden M."/>
            <person name="Earl A."/>
            <person name="Young S.K."/>
            <person name="Zeng Q."/>
            <person name="Koehrsen M."/>
            <person name="Alvarado L."/>
            <person name="Berlin A."/>
            <person name="Bochicchio J."/>
            <person name="Borenstein D."/>
            <person name="Chapman S.B."/>
            <person name="Chen Z."/>
            <person name="Engels R."/>
            <person name="Freedman E."/>
            <person name="Gellesch M."/>
            <person name="Goldberg J."/>
            <person name="Griggs A."/>
            <person name="Gujja S."/>
            <person name="Heilman E."/>
            <person name="Heiman D."/>
            <person name="Hepburn T."/>
            <person name="Howarth C."/>
            <person name="Jen D."/>
            <person name="Larson L."/>
            <person name="Lewis B."/>
            <person name="Mehta T."/>
            <person name="Park D."/>
            <person name="Pearson M."/>
            <person name="Roberts A."/>
            <person name="Saif S."/>
            <person name="Shea T."/>
            <person name="Shenoy N."/>
            <person name="Sisk P."/>
            <person name="Stolte C."/>
            <person name="Sykes S."/>
            <person name="Thomson T."/>
            <person name="Walk T."/>
            <person name="White J."/>
            <person name="Yandava C."/>
            <person name="Sibley C.D."/>
            <person name="Field T.R."/>
            <person name="Grinwis M."/>
            <person name="Eshaghurshan C.S."/>
            <person name="Surette M.G."/>
            <person name="Haas B."/>
            <person name="Nusbaum C."/>
            <person name="Birren B."/>
        </authorList>
    </citation>
    <scope>NUCLEOTIDE SEQUENCE [LARGE SCALE GENOMIC DNA]</scope>
    <source>
        <strain evidence="2">ATCC 700633</strain>
    </source>
</reference>
<proteinExistence type="predicted"/>
<dbReference type="Proteomes" id="UP000002939">
    <property type="component" value="Unassembled WGS sequence"/>
</dbReference>
<keyword evidence="3" id="KW-1185">Reference proteome</keyword>
<dbReference type="STRING" id="626369.HMPREF0446_00726"/>
<feature type="transmembrane region" description="Helical" evidence="1">
    <location>
        <begin position="12"/>
        <end position="28"/>
    </location>
</feature>
<gene>
    <name evidence="2" type="ORF">HMPREF0446_00726</name>
</gene>
<feature type="transmembrane region" description="Helical" evidence="1">
    <location>
        <begin position="65"/>
        <end position="85"/>
    </location>
</feature>
<dbReference type="SUPFAM" id="SSF52833">
    <property type="entry name" value="Thioredoxin-like"/>
    <property type="match status" value="1"/>
</dbReference>
<comment type="caution">
    <text evidence="2">The sequence shown here is derived from an EMBL/GenBank/DDBJ whole genome shotgun (WGS) entry which is preliminary data.</text>
</comment>
<dbReference type="AlphaFoldDB" id="D0BL91"/>
<dbReference type="InterPro" id="IPR036249">
    <property type="entry name" value="Thioredoxin-like_sf"/>
</dbReference>